<evidence type="ECO:0000256" key="15">
    <source>
        <dbReference type="ARBA" id="ARBA00047570"/>
    </source>
</evidence>
<comment type="catalytic activity">
    <reaction evidence="16">
        <text>(2E)-tetradecenoyl-CoA + NADPH + H(+) = tetradecanoyl-CoA + NADP(+)</text>
        <dbReference type="Rhea" id="RHEA:44968"/>
        <dbReference type="ChEBI" id="CHEBI:15378"/>
        <dbReference type="ChEBI" id="CHEBI:57385"/>
        <dbReference type="ChEBI" id="CHEBI:57783"/>
        <dbReference type="ChEBI" id="CHEBI:58349"/>
        <dbReference type="ChEBI" id="CHEBI:61405"/>
    </reaction>
    <physiologicalReaction direction="left-to-right" evidence="16">
        <dbReference type="Rhea" id="RHEA:44969"/>
    </physiologicalReaction>
</comment>
<evidence type="ECO:0000256" key="14">
    <source>
        <dbReference type="ARBA" id="ARBA00041063"/>
    </source>
</evidence>
<accession>A0A511B7G8</accession>
<comment type="caution">
    <text evidence="21">The sequence shown here is derived from an EMBL/GenBank/DDBJ whole genome shotgun (WGS) entry which is preliminary data.</text>
</comment>
<evidence type="ECO:0000256" key="18">
    <source>
        <dbReference type="ARBA" id="ARBA00049251"/>
    </source>
</evidence>
<dbReference type="GO" id="GO:0019166">
    <property type="term" value="F:trans-2-enoyl-CoA reductase (NADPH) activity"/>
    <property type="evidence" value="ECO:0007669"/>
    <property type="project" value="UniProtKB-EC"/>
</dbReference>
<protein>
    <recommendedName>
        <fullName evidence="14">Peroxisomal trans-2-enoyl-CoA reductase</fullName>
        <ecNumber evidence="13">1.3.1.38</ecNumber>
    </recommendedName>
</protein>
<name>A0A511B7G8_9PROT</name>
<comment type="pathway">
    <text evidence="2">Lipid metabolism.</text>
</comment>
<dbReference type="InterPro" id="IPR002347">
    <property type="entry name" value="SDR_fam"/>
</dbReference>
<evidence type="ECO:0000313" key="22">
    <source>
        <dbReference type="Proteomes" id="UP000321079"/>
    </source>
</evidence>
<comment type="catalytic activity">
    <reaction evidence="15">
        <text>(2E)-dodecenoyl-CoA + NADPH + H(+) = dodecanoyl-CoA + NADP(+)</text>
        <dbReference type="Rhea" id="RHEA:44964"/>
        <dbReference type="ChEBI" id="CHEBI:15378"/>
        <dbReference type="ChEBI" id="CHEBI:57330"/>
        <dbReference type="ChEBI" id="CHEBI:57375"/>
        <dbReference type="ChEBI" id="CHEBI:57783"/>
        <dbReference type="ChEBI" id="CHEBI:58349"/>
    </reaction>
    <physiologicalReaction direction="left-to-right" evidence="15">
        <dbReference type="Rhea" id="RHEA:44965"/>
    </physiologicalReaction>
</comment>
<sequence length="65" mass="6692">MSYVVDDPEKAARFIERTALGCLGEPEDVAAVIVFLASPEAGFVTGETVAVDGGALASNGQLSMF</sequence>
<evidence type="ECO:0000256" key="19">
    <source>
        <dbReference type="ARBA" id="ARBA00049386"/>
    </source>
</evidence>
<dbReference type="PANTHER" id="PTHR24317">
    <property type="entry name" value="PEROXISOMAL TRANS-2-ENOYL-COA REDUCTASE"/>
    <property type="match status" value="1"/>
</dbReference>
<evidence type="ECO:0000256" key="17">
    <source>
        <dbReference type="ARBA" id="ARBA00049108"/>
    </source>
</evidence>
<evidence type="ECO:0000256" key="4">
    <source>
        <dbReference type="ARBA" id="ARBA00022553"/>
    </source>
</evidence>
<keyword evidence="7" id="KW-0560">Oxidoreductase</keyword>
<keyword evidence="10" id="KW-0275">Fatty acid biosynthesis</keyword>
<dbReference type="AlphaFoldDB" id="A0A511B7G8"/>
<dbReference type="GO" id="GO:0006633">
    <property type="term" value="P:fatty acid biosynthetic process"/>
    <property type="evidence" value="ECO:0007669"/>
    <property type="project" value="UniProtKB-KW"/>
</dbReference>
<gene>
    <name evidence="21" type="ORF">GKA01_16020</name>
</gene>
<evidence type="ECO:0000256" key="6">
    <source>
        <dbReference type="ARBA" id="ARBA00022857"/>
    </source>
</evidence>
<dbReference type="Proteomes" id="UP000321079">
    <property type="component" value="Unassembled WGS sequence"/>
</dbReference>
<comment type="catalytic activity">
    <reaction evidence="17">
        <text>(2E)-hexenoyl-CoA + NADPH + H(+) = hexanoyl-CoA + NADP(+)</text>
        <dbReference type="Rhea" id="RHEA:44956"/>
        <dbReference type="ChEBI" id="CHEBI:15378"/>
        <dbReference type="ChEBI" id="CHEBI:57783"/>
        <dbReference type="ChEBI" id="CHEBI:58349"/>
        <dbReference type="ChEBI" id="CHEBI:62077"/>
        <dbReference type="ChEBI" id="CHEBI:62620"/>
    </reaction>
    <physiologicalReaction direction="left-to-right" evidence="17">
        <dbReference type="Rhea" id="RHEA:44957"/>
    </physiologicalReaction>
</comment>
<comment type="subunit">
    <text evidence="12">Interacts with PEX5, probably required to target it into peroxisomes.</text>
</comment>
<dbReference type="SUPFAM" id="SSF51735">
    <property type="entry name" value="NAD(P)-binding Rossmann-fold domains"/>
    <property type="match status" value="1"/>
</dbReference>
<keyword evidence="6" id="KW-0521">NADP</keyword>
<dbReference type="EMBL" id="BJVA01000008">
    <property type="protein sequence ID" value="GEK96405.1"/>
    <property type="molecule type" value="Genomic_DNA"/>
</dbReference>
<evidence type="ECO:0000313" key="21">
    <source>
        <dbReference type="EMBL" id="GEK96405.1"/>
    </source>
</evidence>
<comment type="subcellular location">
    <subcellularLocation>
        <location evidence="1">Peroxisome</location>
    </subcellularLocation>
</comment>
<evidence type="ECO:0000256" key="3">
    <source>
        <dbReference type="ARBA" id="ARBA00022516"/>
    </source>
</evidence>
<dbReference type="RefSeq" id="WP_167506333.1">
    <property type="nucleotide sequence ID" value="NZ_BARK01000007.1"/>
</dbReference>
<evidence type="ECO:0000256" key="1">
    <source>
        <dbReference type="ARBA" id="ARBA00004275"/>
    </source>
</evidence>
<evidence type="ECO:0000256" key="10">
    <source>
        <dbReference type="ARBA" id="ARBA00023160"/>
    </source>
</evidence>
<reference evidence="21 22" key="1">
    <citation type="submission" date="2019-07" db="EMBL/GenBank/DDBJ databases">
        <title>Whole genome shotgun sequence of Gluconobacter kanchanaburiensis NBRC 103587.</title>
        <authorList>
            <person name="Hosoyama A."/>
            <person name="Uohara A."/>
            <person name="Ohji S."/>
            <person name="Ichikawa N."/>
        </authorList>
    </citation>
    <scope>NUCLEOTIDE SEQUENCE [LARGE SCALE GENOMIC DNA]</scope>
    <source>
        <strain evidence="21 22">NBRC 103587</strain>
    </source>
</reference>
<comment type="catalytic activity">
    <reaction evidence="20">
        <text>(2E)-octenoyl-CoA + NADPH + H(+) = octanoyl-CoA + NADP(+)</text>
        <dbReference type="Rhea" id="RHEA:44952"/>
        <dbReference type="ChEBI" id="CHEBI:15378"/>
        <dbReference type="ChEBI" id="CHEBI:57386"/>
        <dbReference type="ChEBI" id="CHEBI:57783"/>
        <dbReference type="ChEBI" id="CHEBI:58349"/>
        <dbReference type="ChEBI" id="CHEBI:62242"/>
    </reaction>
    <physiologicalReaction direction="left-to-right" evidence="20">
        <dbReference type="Rhea" id="RHEA:44953"/>
    </physiologicalReaction>
</comment>
<evidence type="ECO:0000256" key="7">
    <source>
        <dbReference type="ARBA" id="ARBA00023002"/>
    </source>
</evidence>
<comment type="catalytic activity">
    <reaction evidence="19">
        <text>(2E)-decenoyl-CoA + NADPH + H(+) = decanoyl-CoA + NADP(+)</text>
        <dbReference type="Rhea" id="RHEA:44960"/>
        <dbReference type="ChEBI" id="CHEBI:15378"/>
        <dbReference type="ChEBI" id="CHEBI:57783"/>
        <dbReference type="ChEBI" id="CHEBI:58349"/>
        <dbReference type="ChEBI" id="CHEBI:61406"/>
        <dbReference type="ChEBI" id="CHEBI:61430"/>
    </reaction>
    <physiologicalReaction direction="left-to-right" evidence="19">
        <dbReference type="Rhea" id="RHEA:44961"/>
    </physiologicalReaction>
</comment>
<evidence type="ECO:0000256" key="12">
    <source>
        <dbReference type="ARBA" id="ARBA00038622"/>
    </source>
</evidence>
<proteinExistence type="predicted"/>
<dbReference type="PANTHER" id="PTHR24317:SF7">
    <property type="entry name" value="PEROXISOMAL TRANS-2-ENOYL-COA REDUCTASE"/>
    <property type="match status" value="1"/>
</dbReference>
<keyword evidence="4" id="KW-0597">Phosphoprotein</keyword>
<evidence type="ECO:0000256" key="13">
    <source>
        <dbReference type="ARBA" id="ARBA00038849"/>
    </source>
</evidence>
<dbReference type="Gene3D" id="3.40.50.720">
    <property type="entry name" value="NAD(P)-binding Rossmann-like Domain"/>
    <property type="match status" value="1"/>
</dbReference>
<keyword evidence="3" id="KW-0444">Lipid biosynthesis</keyword>
<keyword evidence="9" id="KW-0576">Peroxisome</keyword>
<dbReference type="InterPro" id="IPR036291">
    <property type="entry name" value="NAD(P)-bd_dom_sf"/>
</dbReference>
<evidence type="ECO:0000256" key="9">
    <source>
        <dbReference type="ARBA" id="ARBA00023140"/>
    </source>
</evidence>
<dbReference type="Pfam" id="PF13561">
    <property type="entry name" value="adh_short_C2"/>
    <property type="match status" value="1"/>
</dbReference>
<evidence type="ECO:0000256" key="20">
    <source>
        <dbReference type="ARBA" id="ARBA00049559"/>
    </source>
</evidence>
<evidence type="ECO:0000256" key="2">
    <source>
        <dbReference type="ARBA" id="ARBA00005189"/>
    </source>
</evidence>
<keyword evidence="8" id="KW-0443">Lipid metabolism</keyword>
<evidence type="ECO:0000256" key="11">
    <source>
        <dbReference type="ARBA" id="ARBA00037124"/>
    </source>
</evidence>
<organism evidence="21 22">
    <name type="scientific">Gluconobacter kanchanaburiensis NBRC 103587</name>
    <dbReference type="NCBI Taxonomy" id="1307948"/>
    <lineage>
        <taxon>Bacteria</taxon>
        <taxon>Pseudomonadati</taxon>
        <taxon>Pseudomonadota</taxon>
        <taxon>Alphaproteobacteria</taxon>
        <taxon>Acetobacterales</taxon>
        <taxon>Acetobacteraceae</taxon>
        <taxon>Gluconobacter</taxon>
    </lineage>
</organism>
<comment type="catalytic activity">
    <reaction evidence="18">
        <text>a (2E)-enoyl-CoA + NADPH + H(+) = a 2,3-saturated acyl-CoA + NADP(+)</text>
        <dbReference type="Rhea" id="RHEA:33763"/>
        <dbReference type="ChEBI" id="CHEBI:15378"/>
        <dbReference type="ChEBI" id="CHEBI:57783"/>
        <dbReference type="ChEBI" id="CHEBI:58349"/>
        <dbReference type="ChEBI" id="CHEBI:58856"/>
        <dbReference type="ChEBI" id="CHEBI:65111"/>
        <dbReference type="EC" id="1.3.1.38"/>
    </reaction>
    <physiologicalReaction direction="left-to-right" evidence="18">
        <dbReference type="Rhea" id="RHEA:33764"/>
    </physiologicalReaction>
</comment>
<evidence type="ECO:0000256" key="5">
    <source>
        <dbReference type="ARBA" id="ARBA00022832"/>
    </source>
</evidence>
<evidence type="ECO:0000256" key="16">
    <source>
        <dbReference type="ARBA" id="ARBA00048686"/>
    </source>
</evidence>
<dbReference type="InterPro" id="IPR052388">
    <property type="entry name" value="Peroxisomal_t2-enoyl-CoA_red"/>
</dbReference>
<comment type="function">
    <text evidence="11">Participates in chain elongation of fatty acids. Catalyzes the reduction of trans-2-enoyl-CoAs of varying chain lengths from 6:1 to 16:1, having maximum activity with 10:1 CoA. Has no 2,4-dienoyl-CoA reductase activity.</text>
</comment>
<keyword evidence="5" id="KW-0276">Fatty acid metabolism</keyword>
<keyword evidence="22" id="KW-1185">Reference proteome</keyword>
<dbReference type="EC" id="1.3.1.38" evidence="13"/>
<evidence type="ECO:0000256" key="8">
    <source>
        <dbReference type="ARBA" id="ARBA00023098"/>
    </source>
</evidence>